<gene>
    <name evidence="1" type="ORF">DJ017_17380</name>
</gene>
<dbReference type="AlphaFoldDB" id="A0A328AFM9"/>
<evidence type="ECO:0000313" key="2">
    <source>
        <dbReference type="Proteomes" id="UP000249254"/>
    </source>
</evidence>
<evidence type="ECO:0000313" key="1">
    <source>
        <dbReference type="EMBL" id="RAK51608.1"/>
    </source>
</evidence>
<sequence length="116" mass="12895">MTRAVYKPRPLTGAAELAALRQFVEERRSVTYMARRLERGEPRIRLTLEAMLGGPYTAARERADDEKRKDALVQEPNREPDHFGHCRAVLRADAPGKPAGAGFPVLTIPAFVRVAA</sequence>
<comment type="caution">
    <text evidence="1">The sequence shown here is derived from an EMBL/GenBank/DDBJ whole genome shotgun (WGS) entry which is preliminary data.</text>
</comment>
<reference evidence="2" key="1">
    <citation type="submission" date="2018-05" db="EMBL/GenBank/DDBJ databases">
        <authorList>
            <person name="Li X."/>
        </authorList>
    </citation>
    <scope>NUCLEOTIDE SEQUENCE [LARGE SCALE GENOMIC DNA]</scope>
    <source>
        <strain evidence="2">LX32</strain>
    </source>
</reference>
<dbReference type="EMBL" id="QFYQ01000002">
    <property type="protein sequence ID" value="RAK51608.1"/>
    <property type="molecule type" value="Genomic_DNA"/>
</dbReference>
<organism evidence="1 2">
    <name type="scientific">Phenylobacterium soli</name>
    <dbReference type="NCBI Taxonomy" id="2170551"/>
    <lineage>
        <taxon>Bacteria</taxon>
        <taxon>Pseudomonadati</taxon>
        <taxon>Pseudomonadota</taxon>
        <taxon>Alphaproteobacteria</taxon>
        <taxon>Caulobacterales</taxon>
        <taxon>Caulobacteraceae</taxon>
        <taxon>Phenylobacterium</taxon>
    </lineage>
</organism>
<protein>
    <submittedName>
        <fullName evidence="1">Uncharacterized protein</fullName>
    </submittedName>
</protein>
<proteinExistence type="predicted"/>
<name>A0A328AFM9_9CAUL</name>
<keyword evidence="2" id="KW-1185">Reference proteome</keyword>
<accession>A0A328AFM9</accession>
<dbReference type="Proteomes" id="UP000249254">
    <property type="component" value="Unassembled WGS sequence"/>
</dbReference>